<feature type="domain" description="ABC transmembrane type-1" evidence="14">
    <location>
        <begin position="21"/>
        <end position="213"/>
    </location>
</feature>
<evidence type="ECO:0000256" key="3">
    <source>
        <dbReference type="ARBA" id="ARBA00005417"/>
    </source>
</evidence>
<comment type="caution">
    <text evidence="15">The sequence shown here is derived from an EMBL/GenBank/DDBJ whole genome shotgun (WGS) entry which is preliminary data.</text>
</comment>
<gene>
    <name evidence="15" type="ORF">ABVQ20_03765</name>
</gene>
<keyword evidence="8" id="KW-0547">Nucleotide-binding</keyword>
<dbReference type="InterPro" id="IPR010065">
    <property type="entry name" value="AA_ABC_transptr_permease_3TM"/>
</dbReference>
<keyword evidence="5 12" id="KW-0813">Transport</keyword>
<evidence type="ECO:0000256" key="7">
    <source>
        <dbReference type="ARBA" id="ARBA00022692"/>
    </source>
</evidence>
<dbReference type="PANTHER" id="PTHR43166">
    <property type="entry name" value="AMINO ACID IMPORT ATP-BINDING PROTEIN"/>
    <property type="match status" value="1"/>
</dbReference>
<dbReference type="SMART" id="SM00382">
    <property type="entry name" value="AAA"/>
    <property type="match status" value="1"/>
</dbReference>
<dbReference type="Gene3D" id="1.10.3720.10">
    <property type="entry name" value="MetI-like"/>
    <property type="match status" value="1"/>
</dbReference>
<feature type="transmembrane region" description="Helical" evidence="12">
    <location>
        <begin position="57"/>
        <end position="77"/>
    </location>
</feature>
<protein>
    <submittedName>
        <fullName evidence="15">Amino acid ABC transporter permease/ATP-binding protein</fullName>
    </submittedName>
</protein>
<organism evidence="15 16">
    <name type="scientific">Mesorhizobium shangrilense</name>
    <dbReference type="NCBI Taxonomy" id="460060"/>
    <lineage>
        <taxon>Bacteria</taxon>
        <taxon>Pseudomonadati</taxon>
        <taxon>Pseudomonadota</taxon>
        <taxon>Alphaproteobacteria</taxon>
        <taxon>Hyphomicrobiales</taxon>
        <taxon>Phyllobacteriaceae</taxon>
        <taxon>Mesorhizobium</taxon>
    </lineage>
</organism>
<dbReference type="Pfam" id="PF00528">
    <property type="entry name" value="BPD_transp_1"/>
    <property type="match status" value="1"/>
</dbReference>
<dbReference type="InterPro" id="IPR003593">
    <property type="entry name" value="AAA+_ATPase"/>
</dbReference>
<dbReference type="EMBL" id="JBEWSZ010000001">
    <property type="protein sequence ID" value="MET2826088.1"/>
    <property type="molecule type" value="Genomic_DNA"/>
</dbReference>
<dbReference type="SUPFAM" id="SSF52540">
    <property type="entry name" value="P-loop containing nucleoside triphosphate hydrolases"/>
    <property type="match status" value="1"/>
</dbReference>
<accession>A0ABV2D8H3</accession>
<evidence type="ECO:0000256" key="8">
    <source>
        <dbReference type="ARBA" id="ARBA00022741"/>
    </source>
</evidence>
<feature type="domain" description="ABC transporter" evidence="13">
    <location>
        <begin position="255"/>
        <end position="497"/>
    </location>
</feature>
<evidence type="ECO:0000259" key="14">
    <source>
        <dbReference type="PROSITE" id="PS50928"/>
    </source>
</evidence>
<keyword evidence="16" id="KW-1185">Reference proteome</keyword>
<name>A0ABV2D8H3_9HYPH</name>
<dbReference type="RefSeq" id="WP_354458154.1">
    <property type="nucleotide sequence ID" value="NZ_JBEWSZ010000001.1"/>
</dbReference>
<evidence type="ECO:0000256" key="11">
    <source>
        <dbReference type="ARBA" id="ARBA00023136"/>
    </source>
</evidence>
<keyword evidence="7 12" id="KW-0812">Transmembrane</keyword>
<feature type="transmembrane region" description="Helical" evidence="12">
    <location>
        <begin position="89"/>
        <end position="110"/>
    </location>
</feature>
<keyword evidence="10 12" id="KW-1133">Transmembrane helix</keyword>
<dbReference type="PROSITE" id="PS50893">
    <property type="entry name" value="ABC_TRANSPORTER_2"/>
    <property type="match status" value="1"/>
</dbReference>
<dbReference type="CDD" id="cd06261">
    <property type="entry name" value="TM_PBP2"/>
    <property type="match status" value="1"/>
</dbReference>
<keyword evidence="6" id="KW-1003">Cell membrane</keyword>
<dbReference type="InterPro" id="IPR027417">
    <property type="entry name" value="P-loop_NTPase"/>
</dbReference>
<feature type="transmembrane region" description="Helical" evidence="12">
    <location>
        <begin position="20"/>
        <end position="45"/>
    </location>
</feature>
<evidence type="ECO:0000256" key="6">
    <source>
        <dbReference type="ARBA" id="ARBA00022475"/>
    </source>
</evidence>
<dbReference type="Proteomes" id="UP001548832">
    <property type="component" value="Unassembled WGS sequence"/>
</dbReference>
<comment type="similarity">
    <text evidence="3">Belongs to the ABC transporter superfamily.</text>
</comment>
<dbReference type="InterPro" id="IPR035906">
    <property type="entry name" value="MetI-like_sf"/>
</dbReference>
<keyword evidence="9" id="KW-0067">ATP-binding</keyword>
<evidence type="ECO:0000313" key="15">
    <source>
        <dbReference type="EMBL" id="MET2826088.1"/>
    </source>
</evidence>
<dbReference type="InterPro" id="IPR003439">
    <property type="entry name" value="ABC_transporter-like_ATP-bd"/>
</dbReference>
<dbReference type="Gene3D" id="3.40.50.300">
    <property type="entry name" value="P-loop containing nucleotide triphosphate hydrolases"/>
    <property type="match status" value="1"/>
</dbReference>
<sequence>MQFDWSYTLGLFWSRDFWSASLTVVELSLLSWLIAIVLGFGLALCMRSSNMVVARAAGLYIWLFRSVPLLVLLIFTYNMPQMFPSTSAFLSKPFFAGLIAMVLSETAYIAEIHRGGLMAVQRGQAEAGKALGIGAFGIQRLIIIPQALRVALPALANEYISIVKLTSLVSVISLSEILLVGQRMYTQNFKVLETMLGVTFYYVFIVTIFTVLLRQLERYLDVTRHVGEMSAVTGDMLDLKRWLPAADSRRDMPVIELKNGRKSFGMVDVLKDINLCIDTGQVVSVIGPSGSGKSTLIRSLNGLEPLDHGEVLLQGARFLQGRRDTHRSQERTSRKRILDIGMVFQSFNLFPHKSVLGNVMLAPRYHGLGSDAEIRQLALAMLRKVGMAAHANKYPHQLSGGQQQRVAIARALAMRPSIILFDEPTSALDPETVGEVLRVIRQLAAEGTTMVIVTHEMQFALDVSSRILFMENGRVEFDGPPDALRQTSTRDRRVRDFMFGVDA</sequence>
<evidence type="ECO:0000256" key="4">
    <source>
        <dbReference type="ARBA" id="ARBA00010072"/>
    </source>
</evidence>
<evidence type="ECO:0000256" key="1">
    <source>
        <dbReference type="ARBA" id="ARBA00004202"/>
    </source>
</evidence>
<evidence type="ECO:0000259" key="13">
    <source>
        <dbReference type="PROSITE" id="PS50893"/>
    </source>
</evidence>
<proteinExistence type="inferred from homology"/>
<dbReference type="InterPro" id="IPR050086">
    <property type="entry name" value="MetN_ABC_transporter-like"/>
</dbReference>
<dbReference type="PROSITE" id="PS50928">
    <property type="entry name" value="ABC_TM1"/>
    <property type="match status" value="1"/>
</dbReference>
<keyword evidence="11 12" id="KW-0472">Membrane</keyword>
<dbReference type="SUPFAM" id="SSF161098">
    <property type="entry name" value="MetI-like"/>
    <property type="match status" value="1"/>
</dbReference>
<evidence type="ECO:0000256" key="5">
    <source>
        <dbReference type="ARBA" id="ARBA00022448"/>
    </source>
</evidence>
<dbReference type="PANTHER" id="PTHR43166:SF9">
    <property type="entry name" value="GLUTAMATE_ASPARTATE IMPORT ATP-BINDING PROTEIN GLTL"/>
    <property type="match status" value="1"/>
</dbReference>
<evidence type="ECO:0000256" key="2">
    <source>
        <dbReference type="ARBA" id="ARBA00004429"/>
    </source>
</evidence>
<reference evidence="15 16" key="1">
    <citation type="submission" date="2024-06" db="EMBL/GenBank/DDBJ databases">
        <authorList>
            <person name="Kim D.-U."/>
        </authorList>
    </citation>
    <scope>NUCLEOTIDE SEQUENCE [LARGE SCALE GENOMIC DNA]</scope>
    <source>
        <strain evidence="15 16">KACC15460</strain>
    </source>
</reference>
<evidence type="ECO:0000256" key="12">
    <source>
        <dbReference type="RuleBase" id="RU363032"/>
    </source>
</evidence>
<evidence type="ECO:0000256" key="10">
    <source>
        <dbReference type="ARBA" id="ARBA00022989"/>
    </source>
</evidence>
<dbReference type="InterPro" id="IPR017871">
    <property type="entry name" value="ABC_transporter-like_CS"/>
</dbReference>
<dbReference type="PROSITE" id="PS00211">
    <property type="entry name" value="ABC_TRANSPORTER_1"/>
    <property type="match status" value="1"/>
</dbReference>
<comment type="subcellular location">
    <subcellularLocation>
        <location evidence="2">Cell inner membrane</location>
        <topology evidence="2">Multi-pass membrane protein</topology>
    </subcellularLocation>
    <subcellularLocation>
        <location evidence="12">Cell membrane</location>
        <topology evidence="12">Multi-pass membrane protein</topology>
    </subcellularLocation>
    <subcellularLocation>
        <location evidence="1">Cell membrane</location>
        <topology evidence="1">Peripheral membrane protein</topology>
    </subcellularLocation>
</comment>
<dbReference type="InterPro" id="IPR000515">
    <property type="entry name" value="MetI-like"/>
</dbReference>
<evidence type="ECO:0000256" key="9">
    <source>
        <dbReference type="ARBA" id="ARBA00022840"/>
    </source>
</evidence>
<comment type="similarity">
    <text evidence="4">Belongs to the binding-protein-dependent transport system permease family. HisMQ subfamily.</text>
</comment>
<dbReference type="NCBIfam" id="TIGR01726">
    <property type="entry name" value="HEQRo_perm_3TM"/>
    <property type="match status" value="1"/>
</dbReference>
<feature type="transmembrane region" description="Helical" evidence="12">
    <location>
        <begin position="191"/>
        <end position="213"/>
    </location>
</feature>
<evidence type="ECO:0000313" key="16">
    <source>
        <dbReference type="Proteomes" id="UP001548832"/>
    </source>
</evidence>
<dbReference type="Pfam" id="PF00005">
    <property type="entry name" value="ABC_tran"/>
    <property type="match status" value="1"/>
</dbReference>